<dbReference type="Proteomes" id="UP000789860">
    <property type="component" value="Unassembled WGS sequence"/>
</dbReference>
<proteinExistence type="predicted"/>
<comment type="caution">
    <text evidence="1">The sequence shown here is derived from an EMBL/GenBank/DDBJ whole genome shotgun (WGS) entry which is preliminary data.</text>
</comment>
<reference evidence="1" key="1">
    <citation type="submission" date="2021-06" db="EMBL/GenBank/DDBJ databases">
        <authorList>
            <person name="Kallberg Y."/>
            <person name="Tangrot J."/>
            <person name="Rosling A."/>
        </authorList>
    </citation>
    <scope>NUCLEOTIDE SEQUENCE</scope>
    <source>
        <strain evidence="1">AU212A</strain>
    </source>
</reference>
<accession>A0ACA9JX24</accession>
<dbReference type="EMBL" id="CAJVPM010000298">
    <property type="protein sequence ID" value="CAG8440710.1"/>
    <property type="molecule type" value="Genomic_DNA"/>
</dbReference>
<evidence type="ECO:0000313" key="1">
    <source>
        <dbReference type="EMBL" id="CAG8440710.1"/>
    </source>
</evidence>
<protein>
    <submittedName>
        <fullName evidence="1">11340_t:CDS:1</fullName>
    </submittedName>
</protein>
<sequence>MATVKELKSLLKFNSIKKIKESIIDLIELNEDELSENIETEEESYDDSDNSEESEEVIIEKPKVKSKKKRKLDEKKTSKKKRKLSKYNIFMRNEMNRLKKDGVASDKLFSTAKKKIDTACKKYKKKIQTLLINNGFECRSYENEEELFYSDRDKYLVADYEDFKIFICCKFRDYNDIGFNDVERTSGFIQSYHSEDTGVIVTNQNYSKNAYDQASKMKILVCQTQNLLEKIKKEIERKKLKLSEGQKEPKEIVIELISEEIIDDNVNE</sequence>
<name>A0ACA9JX24_9GLOM</name>
<evidence type="ECO:0000313" key="2">
    <source>
        <dbReference type="Proteomes" id="UP000789860"/>
    </source>
</evidence>
<keyword evidence="2" id="KW-1185">Reference proteome</keyword>
<gene>
    <name evidence="1" type="ORF">SCALOS_LOCUS599</name>
</gene>
<organism evidence="1 2">
    <name type="scientific">Scutellospora calospora</name>
    <dbReference type="NCBI Taxonomy" id="85575"/>
    <lineage>
        <taxon>Eukaryota</taxon>
        <taxon>Fungi</taxon>
        <taxon>Fungi incertae sedis</taxon>
        <taxon>Mucoromycota</taxon>
        <taxon>Glomeromycotina</taxon>
        <taxon>Glomeromycetes</taxon>
        <taxon>Diversisporales</taxon>
        <taxon>Gigasporaceae</taxon>
        <taxon>Scutellospora</taxon>
    </lineage>
</organism>